<gene>
    <name evidence="2" type="ORF">NCU16966</name>
</gene>
<protein>
    <submittedName>
        <fullName evidence="2">Uncharacterized protein</fullName>
    </submittedName>
</protein>
<feature type="region of interest" description="Disordered" evidence="1">
    <location>
        <begin position="1"/>
        <end position="55"/>
    </location>
</feature>
<keyword evidence="3" id="KW-1185">Reference proteome</keyword>
<name>V5INX4_NEUCR</name>
<dbReference type="AlphaFoldDB" id="V5INX4"/>
<dbReference type="OrthoDB" id="4159489at2759"/>
<dbReference type="KEGG" id="ncr:NCU16966"/>
<dbReference type="RefSeq" id="XP_011394823.1">
    <property type="nucleotide sequence ID" value="XM_011396521.1"/>
</dbReference>
<feature type="compositionally biased region" description="Polar residues" evidence="1">
    <location>
        <begin position="45"/>
        <end position="55"/>
    </location>
</feature>
<feature type="compositionally biased region" description="Low complexity" evidence="1">
    <location>
        <begin position="7"/>
        <end position="21"/>
    </location>
</feature>
<feature type="compositionally biased region" description="Low complexity" evidence="1">
    <location>
        <begin position="30"/>
        <end position="39"/>
    </location>
</feature>
<accession>V5INX4</accession>
<dbReference type="Proteomes" id="UP000001805">
    <property type="component" value="Chromosome 2, Linkage Group V"/>
</dbReference>
<organism evidence="2 3">
    <name type="scientific">Neurospora crassa (strain ATCC 24698 / 74-OR23-1A / CBS 708.71 / DSM 1257 / FGSC 987)</name>
    <dbReference type="NCBI Taxonomy" id="367110"/>
    <lineage>
        <taxon>Eukaryota</taxon>
        <taxon>Fungi</taxon>
        <taxon>Dikarya</taxon>
        <taxon>Ascomycota</taxon>
        <taxon>Pezizomycotina</taxon>
        <taxon>Sordariomycetes</taxon>
        <taxon>Sordariomycetidae</taxon>
        <taxon>Sordariales</taxon>
        <taxon>Sordariaceae</taxon>
        <taxon>Neurospora</taxon>
    </lineage>
</organism>
<dbReference type="VEuPathDB" id="FungiDB:NCU16966"/>
<sequence length="55" mass="5925">MSENGEANTSTSPTATNASRTLSPNLYHDSSLLLTTSSSRRMTPVKSSLFSLKTF</sequence>
<evidence type="ECO:0000313" key="2">
    <source>
        <dbReference type="EMBL" id="ESA42446.1"/>
    </source>
</evidence>
<proteinExistence type="predicted"/>
<evidence type="ECO:0000313" key="3">
    <source>
        <dbReference type="Proteomes" id="UP000001805"/>
    </source>
</evidence>
<dbReference type="EMBL" id="CM002240">
    <property type="protein sequence ID" value="ESA42446.1"/>
    <property type="molecule type" value="Genomic_DNA"/>
</dbReference>
<dbReference type="GeneID" id="23569742"/>
<evidence type="ECO:0000256" key="1">
    <source>
        <dbReference type="SAM" id="MobiDB-lite"/>
    </source>
</evidence>
<reference evidence="2 3" key="1">
    <citation type="journal article" date="2003" name="Nature">
        <title>The genome sequence of the filamentous fungus Neurospora crassa.</title>
        <authorList>
            <person name="Galagan J.E."/>
            <person name="Calvo S.E."/>
            <person name="Borkovich K.A."/>
            <person name="Selker E.U."/>
            <person name="Read N.D."/>
            <person name="Jaffe D."/>
            <person name="FitzHugh W."/>
            <person name="Ma L.J."/>
            <person name="Smirnov S."/>
            <person name="Purcell S."/>
            <person name="Rehman B."/>
            <person name="Elkins T."/>
            <person name="Engels R."/>
            <person name="Wang S."/>
            <person name="Nielsen C.B."/>
            <person name="Butler J."/>
            <person name="Endrizzi M."/>
            <person name="Qui D."/>
            <person name="Ianakiev P."/>
            <person name="Bell-Pedersen D."/>
            <person name="Nelson M.A."/>
            <person name="Werner-Washburne M."/>
            <person name="Selitrennikoff C.P."/>
            <person name="Kinsey J.A."/>
            <person name="Braun E.L."/>
            <person name="Zelter A."/>
            <person name="Schulte U."/>
            <person name="Kothe G.O."/>
            <person name="Jedd G."/>
            <person name="Mewes W."/>
            <person name="Staben C."/>
            <person name="Marcotte E."/>
            <person name="Greenberg D."/>
            <person name="Roy A."/>
            <person name="Foley K."/>
            <person name="Naylor J."/>
            <person name="Stange-Thomann N."/>
            <person name="Barrett R."/>
            <person name="Gnerre S."/>
            <person name="Kamal M."/>
            <person name="Kamvysselis M."/>
            <person name="Mauceli E."/>
            <person name="Bielke C."/>
            <person name="Rudd S."/>
            <person name="Frishman D."/>
            <person name="Krystofova S."/>
            <person name="Rasmussen C."/>
            <person name="Metzenberg R.L."/>
            <person name="Perkins D.D."/>
            <person name="Kroken S."/>
            <person name="Cogoni C."/>
            <person name="Macino G."/>
            <person name="Catcheside D."/>
            <person name="Li W."/>
            <person name="Pratt R.J."/>
            <person name="Osmani S.A."/>
            <person name="DeSouza C.P."/>
            <person name="Glass L."/>
            <person name="Orbach M.J."/>
            <person name="Berglund J.A."/>
            <person name="Voelker R."/>
            <person name="Yarden O."/>
            <person name="Plamann M."/>
            <person name="Seiler S."/>
            <person name="Dunlap J."/>
            <person name="Radford A."/>
            <person name="Aramayo R."/>
            <person name="Natvig D.O."/>
            <person name="Alex L.A."/>
            <person name="Mannhaupt G."/>
            <person name="Ebbole D.J."/>
            <person name="Freitag M."/>
            <person name="Paulsen I."/>
            <person name="Sachs M.S."/>
            <person name="Lander E.S."/>
            <person name="Nusbaum C."/>
            <person name="Birren B."/>
        </authorList>
    </citation>
    <scope>NUCLEOTIDE SEQUENCE [LARGE SCALE GENOMIC DNA]</scope>
    <source>
        <strain evidence="3">ATCC 24698 / 74-OR23-1A / CBS 708.71 / DSM 1257 / FGSC 987</strain>
    </source>
</reference>